<dbReference type="InterPro" id="IPR012337">
    <property type="entry name" value="RNaseH-like_sf"/>
</dbReference>
<dbReference type="FunFam" id="3.30.420.10:FF:000032">
    <property type="entry name" value="Retrovirus-related Pol polyprotein from transposon 297-like Protein"/>
    <property type="match status" value="1"/>
</dbReference>
<dbReference type="Pfam" id="PF00665">
    <property type="entry name" value="rve"/>
    <property type="match status" value="1"/>
</dbReference>
<dbReference type="OrthoDB" id="425619at2759"/>
<dbReference type="InterPro" id="IPR001584">
    <property type="entry name" value="Integrase_cat-core"/>
</dbReference>
<organism evidence="2 3">
    <name type="scientific">Thelohanellus kitauei</name>
    <name type="common">Myxosporean</name>
    <dbReference type="NCBI Taxonomy" id="669202"/>
    <lineage>
        <taxon>Eukaryota</taxon>
        <taxon>Metazoa</taxon>
        <taxon>Cnidaria</taxon>
        <taxon>Myxozoa</taxon>
        <taxon>Myxosporea</taxon>
        <taxon>Bivalvulida</taxon>
        <taxon>Platysporina</taxon>
        <taxon>Myxobolidae</taxon>
        <taxon>Thelohanellus</taxon>
    </lineage>
</organism>
<dbReference type="Proteomes" id="UP000031668">
    <property type="component" value="Unassembled WGS sequence"/>
</dbReference>
<dbReference type="GO" id="GO:0003676">
    <property type="term" value="F:nucleic acid binding"/>
    <property type="evidence" value="ECO:0007669"/>
    <property type="project" value="InterPro"/>
</dbReference>
<evidence type="ECO:0000313" key="2">
    <source>
        <dbReference type="EMBL" id="KII71815.1"/>
    </source>
</evidence>
<dbReference type="PANTHER" id="PTHR37984:SF15">
    <property type="entry name" value="INTEGRASE CATALYTIC DOMAIN-CONTAINING PROTEIN"/>
    <property type="match status" value="1"/>
</dbReference>
<keyword evidence="3" id="KW-1185">Reference proteome</keyword>
<feature type="domain" description="Integrase catalytic" evidence="1">
    <location>
        <begin position="166"/>
        <end position="328"/>
    </location>
</feature>
<dbReference type="InterPro" id="IPR050951">
    <property type="entry name" value="Retrovirus_Pol_polyprotein"/>
</dbReference>
<proteinExistence type="predicted"/>
<dbReference type="PROSITE" id="PS50994">
    <property type="entry name" value="INTEGRASE"/>
    <property type="match status" value="1"/>
</dbReference>
<sequence>MHIKTTKDPKERRARWLMELENYDYDIEYIPGKTNSIADALSRSVSAVSLQLDVDISKSQSQDPETMKIIENIKNLQPSTYQIVNGIVFHLGRNGTVPYIPKQLRTTVLEYAHDIIGHQGYSKTLNFLRKRCYWPNMSDDLDLYTKDCLSCISNKYKNFTPKASLQPMTPSNRFSFWEVDFIGPLPLTDDGNKYIIIFIDTYSKWVEAEAIPDQTALTAANALIKCVVSRFGIPDHLHSDKGTQFESEIFQNLSETLNIKKSATTPYHPMGNGGVERVNRSLKEILRHYVSPERNDWDRMILLALLALRTFPYTSTKYSPALIVYGSELKIPIDFITKGGHNEPHPDYKATQVEVKNIQKYLHCIFEKVKHNIDRSSANFKKYYDRKLME</sequence>
<dbReference type="InterPro" id="IPR036397">
    <property type="entry name" value="RNaseH_sf"/>
</dbReference>
<gene>
    <name evidence="2" type="ORF">RF11_01359</name>
</gene>
<evidence type="ECO:0000259" key="1">
    <source>
        <dbReference type="PROSITE" id="PS50994"/>
    </source>
</evidence>
<dbReference type="PANTHER" id="PTHR37984">
    <property type="entry name" value="PROTEIN CBG26694"/>
    <property type="match status" value="1"/>
</dbReference>
<accession>A0A0C2N670</accession>
<dbReference type="AlphaFoldDB" id="A0A0C2N670"/>
<dbReference type="OMA" id="HSARRYN"/>
<dbReference type="Pfam" id="PF17921">
    <property type="entry name" value="Integrase_H2C2"/>
    <property type="match status" value="1"/>
</dbReference>
<dbReference type="FunFam" id="1.10.340.70:FF:000001">
    <property type="entry name" value="Retrovirus-related Pol polyprotein from transposon gypsy-like Protein"/>
    <property type="match status" value="1"/>
</dbReference>
<dbReference type="Gene3D" id="3.30.420.10">
    <property type="entry name" value="Ribonuclease H-like superfamily/Ribonuclease H"/>
    <property type="match status" value="1"/>
</dbReference>
<dbReference type="EMBL" id="JWZT01001610">
    <property type="protein sequence ID" value="KII71815.1"/>
    <property type="molecule type" value="Genomic_DNA"/>
</dbReference>
<dbReference type="Gene3D" id="1.10.340.70">
    <property type="match status" value="1"/>
</dbReference>
<evidence type="ECO:0000313" key="3">
    <source>
        <dbReference type="Proteomes" id="UP000031668"/>
    </source>
</evidence>
<protein>
    <submittedName>
        <fullName evidence="2">Transposon Tf2-9 polyprotein</fullName>
    </submittedName>
</protein>
<comment type="caution">
    <text evidence="2">The sequence shown here is derived from an EMBL/GenBank/DDBJ whole genome shotgun (WGS) entry which is preliminary data.</text>
</comment>
<reference evidence="2 3" key="1">
    <citation type="journal article" date="2014" name="Genome Biol. Evol.">
        <title>The genome of the myxosporean Thelohanellus kitauei shows adaptations to nutrient acquisition within its fish host.</title>
        <authorList>
            <person name="Yang Y."/>
            <person name="Xiong J."/>
            <person name="Zhou Z."/>
            <person name="Huo F."/>
            <person name="Miao W."/>
            <person name="Ran C."/>
            <person name="Liu Y."/>
            <person name="Zhang J."/>
            <person name="Feng J."/>
            <person name="Wang M."/>
            <person name="Wang M."/>
            <person name="Wang L."/>
            <person name="Yao B."/>
        </authorList>
    </citation>
    <scope>NUCLEOTIDE SEQUENCE [LARGE SCALE GENOMIC DNA]</scope>
    <source>
        <strain evidence="2">Wuqing</strain>
    </source>
</reference>
<dbReference type="GO" id="GO:0015074">
    <property type="term" value="P:DNA integration"/>
    <property type="evidence" value="ECO:0007669"/>
    <property type="project" value="InterPro"/>
</dbReference>
<dbReference type="InterPro" id="IPR041588">
    <property type="entry name" value="Integrase_H2C2"/>
</dbReference>
<dbReference type="SUPFAM" id="SSF53098">
    <property type="entry name" value="Ribonuclease H-like"/>
    <property type="match status" value="1"/>
</dbReference>
<name>A0A0C2N670_THEKT</name>